<dbReference type="PROSITE" id="PS50088">
    <property type="entry name" value="ANK_REPEAT"/>
    <property type="match status" value="3"/>
</dbReference>
<name>E4V327_ARTGP</name>
<dbReference type="OMA" id="AYACENA"/>
<protein>
    <submittedName>
        <fullName evidence="5">Ankyrin repeat domain-containing protein</fullName>
    </submittedName>
</protein>
<dbReference type="Gene3D" id="1.25.40.20">
    <property type="entry name" value="Ankyrin repeat-containing domain"/>
    <property type="match status" value="4"/>
</dbReference>
<dbReference type="AlphaFoldDB" id="E4V327"/>
<dbReference type="EMBL" id="DS989828">
    <property type="protein sequence ID" value="EFR04401.1"/>
    <property type="molecule type" value="Genomic_DNA"/>
</dbReference>
<dbReference type="eggNOG" id="KOG4177">
    <property type="taxonomic scope" value="Eukaryota"/>
</dbReference>
<feature type="repeat" description="ANK" evidence="3">
    <location>
        <begin position="297"/>
        <end position="329"/>
    </location>
</feature>
<dbReference type="InParanoid" id="E4V327"/>
<accession>E4V327</accession>
<dbReference type="PROSITE" id="PS50181">
    <property type="entry name" value="FBOX"/>
    <property type="match status" value="1"/>
</dbReference>
<organism evidence="6">
    <name type="scientific">Arthroderma gypseum (strain ATCC MYA-4604 / CBS 118893)</name>
    <name type="common">Microsporum gypseum</name>
    <dbReference type="NCBI Taxonomy" id="535722"/>
    <lineage>
        <taxon>Eukaryota</taxon>
        <taxon>Fungi</taxon>
        <taxon>Dikarya</taxon>
        <taxon>Ascomycota</taxon>
        <taxon>Pezizomycotina</taxon>
        <taxon>Eurotiomycetes</taxon>
        <taxon>Eurotiomycetidae</taxon>
        <taxon>Onygenales</taxon>
        <taxon>Arthrodermataceae</taxon>
        <taxon>Nannizzia</taxon>
    </lineage>
</organism>
<dbReference type="STRING" id="535722.E4V327"/>
<dbReference type="GO" id="GO:0005737">
    <property type="term" value="C:cytoplasm"/>
    <property type="evidence" value="ECO:0007669"/>
    <property type="project" value="TreeGrafter"/>
</dbReference>
<evidence type="ECO:0000256" key="1">
    <source>
        <dbReference type="ARBA" id="ARBA00022737"/>
    </source>
</evidence>
<evidence type="ECO:0000313" key="6">
    <source>
        <dbReference type="Proteomes" id="UP000002669"/>
    </source>
</evidence>
<dbReference type="PANTHER" id="PTHR24198:SF165">
    <property type="entry name" value="ANKYRIN REPEAT-CONTAINING PROTEIN-RELATED"/>
    <property type="match status" value="1"/>
</dbReference>
<keyword evidence="2 3" id="KW-0040">ANK repeat</keyword>
<feature type="repeat" description="ANK" evidence="3">
    <location>
        <begin position="330"/>
        <end position="362"/>
    </location>
</feature>
<proteinExistence type="predicted"/>
<dbReference type="RefSeq" id="XP_003170164.1">
    <property type="nucleotide sequence ID" value="XM_003170116.1"/>
</dbReference>
<dbReference type="Pfam" id="PF12796">
    <property type="entry name" value="Ank_2"/>
    <property type="match status" value="3"/>
</dbReference>
<dbReference type="SUPFAM" id="SSF48403">
    <property type="entry name" value="Ankyrin repeat"/>
    <property type="match status" value="2"/>
</dbReference>
<gene>
    <name evidence="5" type="ORF">MGYG_07407</name>
</gene>
<sequence length="531" mass="57768">MGLGSLPTELILQISDNLNPLDSFCVALTSRKLASILLPRARIITLSYAADIDDKDLFLKTIEQDVDFNFVLSGRTILEEYILTQDDEYVLPLLDRGVGLVSPPGSICATVGVNLLHIAAASGCGDAVIKRLLVHGDEIDPFAADGEGTTPLVCAINKRRLAVVKTLVKLYQEKGREIDPPDSKCPLILEAMQRGFGEIVLFLLKTKGVRVNARGPSGENALHWLARTEMTPDDEDAWEDTEDEEGDPTAQEIIDMIEQGLRNGDPGFTETDEDINITVLNALIKAGVSFTDTATEDRVTPLHASAQRGRYTLVEGLVAAGADISVRCAHGGTPLHWAAKGGSVLSIDTLVDLGTSLHVTDLENKTPLLWAYECDNFDGPFSSFDPSPYPIDYLLQYGANLSHLDSSNQSALHMVAQYERPNGAIQLLAAGIDVDMQRNDGSTALHLAALNGSYSTAEQLLRARPNLELKNVQGQTALDVAIENGQDKVAKLIRSYVRRGVRAVGGPINERALTEMRIRLDSQSLVYEWID</sequence>
<dbReference type="InterPro" id="IPR002110">
    <property type="entry name" value="Ankyrin_rpt"/>
</dbReference>
<reference evidence="6" key="1">
    <citation type="journal article" date="2012" name="MBio">
        <title>Comparative genome analysis of Trichophyton rubrum and related dermatophytes reveals candidate genes involved in infection.</title>
        <authorList>
            <person name="Martinez D.A."/>
            <person name="Oliver B.G."/>
            <person name="Graeser Y."/>
            <person name="Goldberg J.M."/>
            <person name="Li W."/>
            <person name="Martinez-Rossi N.M."/>
            <person name="Monod M."/>
            <person name="Shelest E."/>
            <person name="Barton R.C."/>
            <person name="Birch E."/>
            <person name="Brakhage A.A."/>
            <person name="Chen Z."/>
            <person name="Gurr S.J."/>
            <person name="Heiman D."/>
            <person name="Heitman J."/>
            <person name="Kosti I."/>
            <person name="Rossi A."/>
            <person name="Saif S."/>
            <person name="Samalova M."/>
            <person name="Saunders C.W."/>
            <person name="Shea T."/>
            <person name="Summerbell R.C."/>
            <person name="Xu J."/>
            <person name="Young S."/>
            <person name="Zeng Q."/>
            <person name="Birren B.W."/>
            <person name="Cuomo C.A."/>
            <person name="White T.C."/>
        </authorList>
    </citation>
    <scope>NUCLEOTIDE SEQUENCE [LARGE SCALE GENOMIC DNA]</scope>
    <source>
        <strain evidence="6">ATCC MYA-4604 / CBS 118893</strain>
    </source>
</reference>
<evidence type="ECO:0000256" key="2">
    <source>
        <dbReference type="ARBA" id="ARBA00023043"/>
    </source>
</evidence>
<evidence type="ECO:0000256" key="3">
    <source>
        <dbReference type="PROSITE-ProRule" id="PRU00023"/>
    </source>
</evidence>
<dbReference type="GeneID" id="10025403"/>
<feature type="domain" description="F-box" evidence="4">
    <location>
        <begin position="1"/>
        <end position="46"/>
    </location>
</feature>
<dbReference type="PANTHER" id="PTHR24198">
    <property type="entry name" value="ANKYRIN REPEAT AND PROTEIN KINASE DOMAIN-CONTAINING PROTEIN"/>
    <property type="match status" value="1"/>
</dbReference>
<evidence type="ECO:0000259" key="4">
    <source>
        <dbReference type="PROSITE" id="PS50181"/>
    </source>
</evidence>
<dbReference type="PROSITE" id="PS50297">
    <property type="entry name" value="ANK_REP_REGION"/>
    <property type="match status" value="3"/>
</dbReference>
<dbReference type="VEuPathDB" id="FungiDB:MGYG_07407"/>
<feature type="repeat" description="ANK" evidence="3">
    <location>
        <begin position="440"/>
        <end position="472"/>
    </location>
</feature>
<dbReference type="InterPro" id="IPR036770">
    <property type="entry name" value="Ankyrin_rpt-contain_sf"/>
</dbReference>
<dbReference type="OrthoDB" id="366390at2759"/>
<keyword evidence="6" id="KW-1185">Reference proteome</keyword>
<dbReference type="SMART" id="SM00248">
    <property type="entry name" value="ANK"/>
    <property type="match status" value="11"/>
</dbReference>
<dbReference type="InterPro" id="IPR001810">
    <property type="entry name" value="F-box_dom"/>
</dbReference>
<keyword evidence="1" id="KW-0677">Repeat</keyword>
<dbReference type="Proteomes" id="UP000002669">
    <property type="component" value="Unassembled WGS sequence"/>
</dbReference>
<evidence type="ECO:0000313" key="5">
    <source>
        <dbReference type="EMBL" id="EFR04401.1"/>
    </source>
</evidence>
<dbReference type="HOGENOM" id="CLU_512831_0_0_1"/>